<dbReference type="PaxDb" id="289377-HL41_06010"/>
<keyword evidence="6" id="KW-0464">Manganese</keyword>
<sequence length="267" mass="30821">MVVATWNVNSIKVRKEQVLEFLKEVGPDLLALQETKVKTEDFPFKPYQEIGYHVVHSGGKGRNGVALLSKVAPKIIKRGFENTSEPESFPDAEERLIGIEVEGFGFASLWVFSVYIPNGGQPESDYYYYKLSFFWQLKEFFEKTFSPEDPIILMGDFNVAPEDKDVFAPGLLEGHICFTEKERRAFFDLLSFGFYDTLREKYPDARGVFTWWDYQFGAFKKNQGMRLDHILITRPLLEKLGDVYVEKSFRTKPKPSDHAPLIAKFLV</sequence>
<feature type="binding site" evidence="6">
    <location>
        <position position="34"/>
    </location>
    <ligand>
        <name>Mg(2+)</name>
        <dbReference type="ChEBI" id="CHEBI:18420"/>
        <label>1</label>
    </ligand>
</feature>
<dbReference type="GO" id="GO:0003677">
    <property type="term" value="F:DNA binding"/>
    <property type="evidence" value="ECO:0007669"/>
    <property type="project" value="InterPro"/>
</dbReference>
<dbReference type="InterPro" id="IPR020847">
    <property type="entry name" value="AP_endonuclease_F1_BS"/>
</dbReference>
<comment type="similarity">
    <text evidence="1">Belongs to the DNA repair enzymes AP/ExoA family.</text>
</comment>
<dbReference type="InterPro" id="IPR004808">
    <property type="entry name" value="AP_endonuc_1"/>
</dbReference>
<evidence type="ECO:0000256" key="6">
    <source>
        <dbReference type="PIRSR" id="PIRSR604808-2"/>
    </source>
</evidence>
<dbReference type="STRING" id="289377.HL41_06010"/>
<dbReference type="GO" id="GO:0046872">
    <property type="term" value="F:metal ion binding"/>
    <property type="evidence" value="ECO:0007669"/>
    <property type="project" value="UniProtKB-KW"/>
</dbReference>
<dbReference type="InterPro" id="IPR037493">
    <property type="entry name" value="ExoIII-like"/>
</dbReference>
<dbReference type="InterPro" id="IPR005135">
    <property type="entry name" value="Endo/exonuclease/phosphatase"/>
</dbReference>
<dbReference type="GO" id="GO:0004519">
    <property type="term" value="F:endonuclease activity"/>
    <property type="evidence" value="ECO:0007669"/>
    <property type="project" value="InterPro"/>
</dbReference>
<accession>A0A075WTK8</accession>
<keyword evidence="2 6" id="KW-0479">Metal-binding</keyword>
<feature type="binding site" evidence="6">
    <location>
        <position position="257"/>
    </location>
    <ligand>
        <name>Mg(2+)</name>
        <dbReference type="ChEBI" id="CHEBI:18420"/>
        <label>1</label>
    </ligand>
</feature>
<feature type="site" description="Interaction with DNA substrate" evidence="7">
    <location>
        <position position="258"/>
    </location>
</feature>
<dbReference type="RefSeq" id="WP_022855452.1">
    <property type="nucleotide sequence ID" value="NZ_CP008796.1"/>
</dbReference>
<evidence type="ECO:0000259" key="8">
    <source>
        <dbReference type="Pfam" id="PF03372"/>
    </source>
</evidence>
<feature type="binding site" evidence="6">
    <location>
        <position position="7"/>
    </location>
    <ligand>
        <name>Mg(2+)</name>
        <dbReference type="ChEBI" id="CHEBI:18420"/>
        <label>1</label>
    </ligand>
</feature>
<dbReference type="Gene3D" id="3.60.10.10">
    <property type="entry name" value="Endonuclease/exonuclease/phosphatase"/>
    <property type="match status" value="1"/>
</dbReference>
<evidence type="ECO:0000256" key="7">
    <source>
        <dbReference type="PIRSR" id="PIRSR604808-3"/>
    </source>
</evidence>
<dbReference type="EMBL" id="CP008796">
    <property type="protein sequence ID" value="AIH04320.1"/>
    <property type="molecule type" value="Genomic_DNA"/>
</dbReference>
<dbReference type="GO" id="GO:0008311">
    <property type="term" value="F:double-stranded DNA 3'-5' DNA exonuclease activity"/>
    <property type="evidence" value="ECO:0007669"/>
    <property type="project" value="InterPro"/>
</dbReference>
<dbReference type="PROSITE" id="PS51435">
    <property type="entry name" value="AP_NUCLEASE_F1_4"/>
    <property type="match status" value="1"/>
</dbReference>
<dbReference type="eggNOG" id="COG0708">
    <property type="taxonomic scope" value="Bacteria"/>
</dbReference>
<dbReference type="CDD" id="cd09086">
    <property type="entry name" value="ExoIII-like_AP-endo"/>
    <property type="match status" value="1"/>
</dbReference>
<reference evidence="9 10" key="1">
    <citation type="journal article" date="2015" name="Genome Announc.">
        <title>Genome Sequence of a Sulfate-Reducing Thermophilic Bacterium, Thermodesulfobacterium commune DSM 2178T (Phylum Thermodesulfobacteria).</title>
        <authorList>
            <person name="Bhatnagar S."/>
            <person name="Badger J.H."/>
            <person name="Madupu R."/>
            <person name="Khouri H.M."/>
            <person name="O'Connor E.M."/>
            <person name="Robb F.T."/>
            <person name="Ward N.L."/>
            <person name="Eisen J.A."/>
        </authorList>
    </citation>
    <scope>NUCLEOTIDE SEQUENCE [LARGE SCALE GENOMIC DNA]</scope>
    <source>
        <strain evidence="9 10">DSM 2178</strain>
    </source>
</reference>
<feature type="domain" description="Endonuclease/exonuclease/phosphatase" evidence="8">
    <location>
        <begin position="4"/>
        <end position="258"/>
    </location>
</feature>
<dbReference type="KEGG" id="tcm:HL41_06010"/>
<keyword evidence="3" id="KW-0378">Hydrolase</keyword>
<dbReference type="SUPFAM" id="SSF56219">
    <property type="entry name" value="DNase I-like"/>
    <property type="match status" value="1"/>
</dbReference>
<dbReference type="OrthoDB" id="9803914at2"/>
<dbReference type="NCBIfam" id="TIGR00195">
    <property type="entry name" value="exoDNase_III"/>
    <property type="match status" value="1"/>
</dbReference>
<evidence type="ECO:0000256" key="3">
    <source>
        <dbReference type="ARBA" id="ARBA00022801"/>
    </source>
</evidence>
<evidence type="ECO:0000256" key="1">
    <source>
        <dbReference type="ARBA" id="ARBA00007092"/>
    </source>
</evidence>
<keyword evidence="10" id="KW-1185">Reference proteome</keyword>
<dbReference type="InterPro" id="IPR036691">
    <property type="entry name" value="Endo/exonu/phosph_ase_sf"/>
</dbReference>
<feature type="site" description="Important for catalytic activity" evidence="7">
    <location>
        <position position="228"/>
    </location>
</feature>
<feature type="active site" evidence="5">
    <location>
        <position position="115"/>
    </location>
</feature>
<feature type="active site" description="Proton acceptor" evidence="5">
    <location>
        <position position="258"/>
    </location>
</feature>
<evidence type="ECO:0000313" key="9">
    <source>
        <dbReference type="EMBL" id="AIH04320.1"/>
    </source>
</evidence>
<dbReference type="HOGENOM" id="CLU_027539_0_1_0"/>
<keyword evidence="4 6" id="KW-0460">Magnesium</keyword>
<feature type="binding site" evidence="6">
    <location>
        <position position="156"/>
    </location>
    <ligand>
        <name>Mg(2+)</name>
        <dbReference type="ChEBI" id="CHEBI:18420"/>
        <label>1</label>
    </ligand>
</feature>
<evidence type="ECO:0000313" key="10">
    <source>
        <dbReference type="Proteomes" id="UP000028481"/>
    </source>
</evidence>
<evidence type="ECO:0000256" key="4">
    <source>
        <dbReference type="ARBA" id="ARBA00022842"/>
    </source>
</evidence>
<dbReference type="PROSITE" id="PS00726">
    <property type="entry name" value="AP_NUCLEASE_F1_1"/>
    <property type="match status" value="1"/>
</dbReference>
<protein>
    <recommendedName>
        <fullName evidence="8">Endonuclease/exonuclease/phosphatase domain-containing protein</fullName>
    </recommendedName>
</protein>
<dbReference type="NCBIfam" id="TIGR00633">
    <property type="entry name" value="xth"/>
    <property type="match status" value="1"/>
</dbReference>
<dbReference type="GO" id="GO:0006281">
    <property type="term" value="P:DNA repair"/>
    <property type="evidence" value="ECO:0007669"/>
    <property type="project" value="InterPro"/>
</dbReference>
<dbReference type="Pfam" id="PF03372">
    <property type="entry name" value="Exo_endo_phos"/>
    <property type="match status" value="1"/>
</dbReference>
<dbReference type="PANTHER" id="PTHR43250">
    <property type="entry name" value="EXODEOXYRIBONUCLEASE III"/>
    <property type="match status" value="1"/>
</dbReference>
<feature type="binding site" evidence="6">
    <location>
        <position position="258"/>
    </location>
    <ligand>
        <name>Mg(2+)</name>
        <dbReference type="ChEBI" id="CHEBI:18420"/>
        <label>1</label>
    </ligand>
</feature>
<dbReference type="Proteomes" id="UP000028481">
    <property type="component" value="Chromosome"/>
</dbReference>
<proteinExistence type="inferred from homology"/>
<evidence type="ECO:0000256" key="2">
    <source>
        <dbReference type="ARBA" id="ARBA00022723"/>
    </source>
</evidence>
<name>A0A075WTK8_9BACT</name>
<organism evidence="9 10">
    <name type="scientific">Thermodesulfobacterium commune DSM 2178</name>
    <dbReference type="NCBI Taxonomy" id="289377"/>
    <lineage>
        <taxon>Bacteria</taxon>
        <taxon>Pseudomonadati</taxon>
        <taxon>Thermodesulfobacteriota</taxon>
        <taxon>Thermodesulfobacteria</taxon>
        <taxon>Thermodesulfobacteriales</taxon>
        <taxon>Thermodesulfobacteriaceae</taxon>
        <taxon>Thermodesulfobacterium</taxon>
    </lineage>
</organism>
<dbReference type="AlphaFoldDB" id="A0A075WTK8"/>
<comment type="cofactor">
    <cofactor evidence="6">
        <name>Mg(2+)</name>
        <dbReference type="ChEBI" id="CHEBI:18420"/>
    </cofactor>
    <cofactor evidence="6">
        <name>Mn(2+)</name>
        <dbReference type="ChEBI" id="CHEBI:29035"/>
    </cofactor>
    <text evidence="6">Probably binds two magnesium or manganese ions per subunit.</text>
</comment>
<dbReference type="PANTHER" id="PTHR43250:SF2">
    <property type="entry name" value="EXODEOXYRIBONUCLEASE III"/>
    <property type="match status" value="1"/>
</dbReference>
<feature type="binding site" evidence="6">
    <location>
        <position position="158"/>
    </location>
    <ligand>
        <name>Mg(2+)</name>
        <dbReference type="ChEBI" id="CHEBI:18420"/>
        <label>1</label>
    </ligand>
</feature>
<gene>
    <name evidence="9" type="ORF">HL41_06010</name>
</gene>
<feature type="active site" description="Proton donor/acceptor" evidence="5">
    <location>
        <position position="156"/>
    </location>
</feature>
<feature type="site" description="Transition state stabilizer" evidence="7">
    <location>
        <position position="158"/>
    </location>
</feature>
<evidence type="ECO:0000256" key="5">
    <source>
        <dbReference type="PIRSR" id="PIRSR604808-1"/>
    </source>
</evidence>